<dbReference type="AlphaFoldDB" id="A0A5J9VEC6"/>
<reference evidence="2 3" key="1">
    <citation type="journal article" date="2019" name="Sci. Rep.">
        <title>A high-quality genome of Eragrostis curvula grass provides insights into Poaceae evolution and supports new strategies to enhance forage quality.</title>
        <authorList>
            <person name="Carballo J."/>
            <person name="Santos B.A.C.M."/>
            <person name="Zappacosta D."/>
            <person name="Garbus I."/>
            <person name="Selva J.P."/>
            <person name="Gallo C.A."/>
            <person name="Diaz A."/>
            <person name="Albertini E."/>
            <person name="Caccamo M."/>
            <person name="Echenique V."/>
        </authorList>
    </citation>
    <scope>NUCLEOTIDE SEQUENCE [LARGE SCALE GENOMIC DNA]</scope>
    <source>
        <strain evidence="3">cv. Victoria</strain>
        <tissue evidence="2">Leaf</tissue>
    </source>
</reference>
<sequence>MSSAGSTPPSVNKPARPLKRNSDDVGWEYGILIDPNDLNVIQCKLCPKIVKAGIYRLKLHIAGKKGEVRSCPNATEADKEKCRKAIEDSGRNKRARKEKEQEVRDAVLIDDDSDAEPEETTGLDEIGGSGPRVMGPMDNFTKPLSSSSLSNGKKLAQPKISEHVMKERLHRFKRYVARWLYVRGKSIQKKRNKLTCERLEQLVFVRFNALYGQKKDKAEKNKKVDPLLATEATCAHGWIAEGAEDEEISDVDSVTGLTWQLIAETCGVNEVTKLRRSARLNQPREIEDDIYSEPEDDPLGEEEIEFESDQEDVVTTGYEEEEGAGTSDPTTAAVARDPTDPT</sequence>
<evidence type="ECO:0000256" key="1">
    <source>
        <dbReference type="SAM" id="MobiDB-lite"/>
    </source>
</evidence>
<feature type="compositionally biased region" description="Acidic residues" evidence="1">
    <location>
        <begin position="286"/>
        <end position="323"/>
    </location>
</feature>
<comment type="caution">
    <text evidence="2">The sequence shown here is derived from an EMBL/GenBank/DDBJ whole genome shotgun (WGS) entry which is preliminary data.</text>
</comment>
<feature type="region of interest" description="Disordered" evidence="1">
    <location>
        <begin position="285"/>
        <end position="342"/>
    </location>
</feature>
<organism evidence="2 3">
    <name type="scientific">Eragrostis curvula</name>
    <name type="common">weeping love grass</name>
    <dbReference type="NCBI Taxonomy" id="38414"/>
    <lineage>
        <taxon>Eukaryota</taxon>
        <taxon>Viridiplantae</taxon>
        <taxon>Streptophyta</taxon>
        <taxon>Embryophyta</taxon>
        <taxon>Tracheophyta</taxon>
        <taxon>Spermatophyta</taxon>
        <taxon>Magnoliopsida</taxon>
        <taxon>Liliopsida</taxon>
        <taxon>Poales</taxon>
        <taxon>Poaceae</taxon>
        <taxon>PACMAD clade</taxon>
        <taxon>Chloridoideae</taxon>
        <taxon>Eragrostideae</taxon>
        <taxon>Eragrostidinae</taxon>
        <taxon>Eragrostis</taxon>
    </lineage>
</organism>
<feature type="compositionally biased region" description="Polar residues" evidence="1">
    <location>
        <begin position="1"/>
        <end position="10"/>
    </location>
</feature>
<dbReference type="Proteomes" id="UP000324897">
    <property type="component" value="Chromosome 1"/>
</dbReference>
<dbReference type="EMBL" id="RWGY01000011">
    <property type="protein sequence ID" value="TVU33230.1"/>
    <property type="molecule type" value="Genomic_DNA"/>
</dbReference>
<dbReference type="PANTHER" id="PTHR46951">
    <property type="entry name" value="BED-TYPE DOMAIN-CONTAINING PROTEIN"/>
    <property type="match status" value="1"/>
</dbReference>
<gene>
    <name evidence="2" type="ORF">EJB05_25020</name>
</gene>
<proteinExistence type="predicted"/>
<feature type="non-terminal residue" evidence="2">
    <location>
        <position position="342"/>
    </location>
</feature>
<dbReference type="PANTHER" id="PTHR46951:SF2">
    <property type="entry name" value="BED-TYPE DOMAIN-CONTAINING PROTEIN"/>
    <property type="match status" value="1"/>
</dbReference>
<feature type="region of interest" description="Disordered" evidence="1">
    <location>
        <begin position="1"/>
        <end position="20"/>
    </location>
</feature>
<evidence type="ECO:0008006" key="4">
    <source>
        <dbReference type="Google" id="ProtNLM"/>
    </source>
</evidence>
<name>A0A5J9VEC6_9POAL</name>
<dbReference type="Gramene" id="TVU33230">
    <property type="protein sequence ID" value="TVU33230"/>
    <property type="gene ID" value="EJB05_25020"/>
</dbReference>
<accession>A0A5J9VEC6</accession>
<feature type="compositionally biased region" description="Acidic residues" evidence="1">
    <location>
        <begin position="113"/>
        <end position="122"/>
    </location>
</feature>
<evidence type="ECO:0000313" key="2">
    <source>
        <dbReference type="EMBL" id="TVU33230.1"/>
    </source>
</evidence>
<evidence type="ECO:0000313" key="3">
    <source>
        <dbReference type="Proteomes" id="UP000324897"/>
    </source>
</evidence>
<feature type="region of interest" description="Disordered" evidence="1">
    <location>
        <begin position="113"/>
        <end position="133"/>
    </location>
</feature>
<dbReference type="OrthoDB" id="690256at2759"/>
<keyword evidence="3" id="KW-1185">Reference proteome</keyword>
<protein>
    <recommendedName>
        <fullName evidence="4">BED-type domain-containing protein</fullName>
    </recommendedName>
</protein>